<accession>A0A9J6GG07</accession>
<feature type="domain" description="PiggyBac transposable element-derived protein" evidence="2">
    <location>
        <begin position="1"/>
        <end position="107"/>
    </location>
</feature>
<keyword evidence="1" id="KW-0732">Signal</keyword>
<feature type="chain" id="PRO_5039885782" description="PiggyBac transposable element-derived protein domain-containing protein" evidence="1">
    <location>
        <begin position="19"/>
        <end position="215"/>
    </location>
</feature>
<dbReference type="Pfam" id="PF13843">
    <property type="entry name" value="DDE_Tnp_1_7"/>
    <property type="match status" value="1"/>
</dbReference>
<sequence length="215" mass="25358">MVFLALIIWQGIVGKPQAEMYWSTKQVLETPVFSKAMSRNRFNAVMRCLHFTNFKTMDEATHPHPRLWKLWPVITRLNEAFLDAYVPEQDVSVDESLLLFKGRLARKETRFWCEGPPSRALCDTMLRNLPRKERLLVIKAFVTTKERLCNFLCVTVIVPNKYFDFQYVFLLIATACIEAKPPQQQVFFFCNFCANSKQKLFIQYIFRIRISWGKI</sequence>
<organism evidence="3 4">
    <name type="scientific">Haemaphysalis longicornis</name>
    <name type="common">Bush tick</name>
    <dbReference type="NCBI Taxonomy" id="44386"/>
    <lineage>
        <taxon>Eukaryota</taxon>
        <taxon>Metazoa</taxon>
        <taxon>Ecdysozoa</taxon>
        <taxon>Arthropoda</taxon>
        <taxon>Chelicerata</taxon>
        <taxon>Arachnida</taxon>
        <taxon>Acari</taxon>
        <taxon>Parasitiformes</taxon>
        <taxon>Ixodida</taxon>
        <taxon>Ixodoidea</taxon>
        <taxon>Ixodidae</taxon>
        <taxon>Haemaphysalinae</taxon>
        <taxon>Haemaphysalis</taxon>
    </lineage>
</organism>
<reference evidence="3 4" key="1">
    <citation type="journal article" date="2020" name="Cell">
        <title>Large-Scale Comparative Analyses of Tick Genomes Elucidate Their Genetic Diversity and Vector Capacities.</title>
        <authorList>
            <consortium name="Tick Genome and Microbiome Consortium (TIGMIC)"/>
            <person name="Jia N."/>
            <person name="Wang J."/>
            <person name="Shi W."/>
            <person name="Du L."/>
            <person name="Sun Y."/>
            <person name="Zhan W."/>
            <person name="Jiang J.F."/>
            <person name="Wang Q."/>
            <person name="Zhang B."/>
            <person name="Ji P."/>
            <person name="Bell-Sakyi L."/>
            <person name="Cui X.M."/>
            <person name="Yuan T.T."/>
            <person name="Jiang B.G."/>
            <person name="Yang W.F."/>
            <person name="Lam T.T."/>
            <person name="Chang Q.C."/>
            <person name="Ding S.J."/>
            <person name="Wang X.J."/>
            <person name="Zhu J.G."/>
            <person name="Ruan X.D."/>
            <person name="Zhao L."/>
            <person name="Wei J.T."/>
            <person name="Ye R.Z."/>
            <person name="Que T.C."/>
            <person name="Du C.H."/>
            <person name="Zhou Y.H."/>
            <person name="Cheng J.X."/>
            <person name="Dai P.F."/>
            <person name="Guo W.B."/>
            <person name="Han X.H."/>
            <person name="Huang E.J."/>
            <person name="Li L.F."/>
            <person name="Wei W."/>
            <person name="Gao Y.C."/>
            <person name="Liu J.Z."/>
            <person name="Shao H.Z."/>
            <person name="Wang X."/>
            <person name="Wang C.C."/>
            <person name="Yang T.C."/>
            <person name="Huo Q.B."/>
            <person name="Li W."/>
            <person name="Chen H.Y."/>
            <person name="Chen S.E."/>
            <person name="Zhou L.G."/>
            <person name="Ni X.B."/>
            <person name="Tian J.H."/>
            <person name="Sheng Y."/>
            <person name="Liu T."/>
            <person name="Pan Y.S."/>
            <person name="Xia L.Y."/>
            <person name="Li J."/>
            <person name="Zhao F."/>
            <person name="Cao W.C."/>
        </authorList>
    </citation>
    <scope>NUCLEOTIDE SEQUENCE [LARGE SCALE GENOMIC DNA]</scope>
    <source>
        <strain evidence="3">HaeL-2018</strain>
    </source>
</reference>
<dbReference type="VEuPathDB" id="VectorBase:HLOH_059737"/>
<comment type="caution">
    <text evidence="3">The sequence shown here is derived from an EMBL/GenBank/DDBJ whole genome shotgun (WGS) entry which is preliminary data.</text>
</comment>
<evidence type="ECO:0000259" key="2">
    <source>
        <dbReference type="Pfam" id="PF13843"/>
    </source>
</evidence>
<name>A0A9J6GG07_HAELO</name>
<dbReference type="EMBL" id="JABSTR010000006">
    <property type="protein sequence ID" value="KAH9374115.1"/>
    <property type="molecule type" value="Genomic_DNA"/>
</dbReference>
<evidence type="ECO:0000313" key="3">
    <source>
        <dbReference type="EMBL" id="KAH9374115.1"/>
    </source>
</evidence>
<dbReference type="AlphaFoldDB" id="A0A9J6GG07"/>
<dbReference type="Proteomes" id="UP000821853">
    <property type="component" value="Chromosome 4"/>
</dbReference>
<protein>
    <recommendedName>
        <fullName evidence="2">PiggyBac transposable element-derived protein domain-containing protein</fullName>
    </recommendedName>
</protein>
<evidence type="ECO:0000313" key="4">
    <source>
        <dbReference type="Proteomes" id="UP000821853"/>
    </source>
</evidence>
<dbReference type="OrthoDB" id="75807at2759"/>
<proteinExistence type="predicted"/>
<dbReference type="PANTHER" id="PTHR46599:SF3">
    <property type="entry name" value="PIGGYBAC TRANSPOSABLE ELEMENT-DERIVED PROTEIN 4"/>
    <property type="match status" value="1"/>
</dbReference>
<gene>
    <name evidence="3" type="ORF">HPB48_005384</name>
</gene>
<dbReference type="InterPro" id="IPR029526">
    <property type="entry name" value="PGBD"/>
</dbReference>
<evidence type="ECO:0000256" key="1">
    <source>
        <dbReference type="SAM" id="SignalP"/>
    </source>
</evidence>
<keyword evidence="4" id="KW-1185">Reference proteome</keyword>
<dbReference type="PANTHER" id="PTHR46599">
    <property type="entry name" value="PIGGYBAC TRANSPOSABLE ELEMENT-DERIVED PROTEIN 4"/>
    <property type="match status" value="1"/>
</dbReference>
<feature type="signal peptide" evidence="1">
    <location>
        <begin position="1"/>
        <end position="18"/>
    </location>
</feature>